<keyword evidence="2" id="KW-0645">Protease</keyword>
<dbReference type="Proteomes" id="UP000823749">
    <property type="component" value="Chromosome 4"/>
</dbReference>
<feature type="domain" description="Ubiquitin-like protease family profile" evidence="6">
    <location>
        <begin position="627"/>
        <end position="825"/>
    </location>
</feature>
<dbReference type="SUPFAM" id="SSF54001">
    <property type="entry name" value="Cysteine proteinases"/>
    <property type="match status" value="1"/>
</dbReference>
<dbReference type="GO" id="GO:0008234">
    <property type="term" value="F:cysteine-type peptidase activity"/>
    <property type="evidence" value="ECO:0007669"/>
    <property type="project" value="InterPro"/>
</dbReference>
<keyword evidence="3" id="KW-0378">Hydrolase</keyword>
<keyword evidence="5" id="KW-0472">Membrane</keyword>
<sequence>MITAFVFLHRRLRFLSSPPSFGFVAVVIIYLIIFKQNWKPIEKKKEEVKKPKRTSARRSGRMKKDIKKISKKQKEEVEEEEEDDEEEEEEEASEEEEEEEEGPEKEEESSSSSEEEEDEDEDDQKELQKKAPIEKKKEEVKIMKKEVEKFQYRSSMVSFVKLLKNIKFTETQKKEIKKSPFSSLILAIADAQWDDAYFKKSDHDALKLVEQYEGHEGQRGRFKLGAKLVKITAREFGLIFGIKSGPIRIELSTKPRMPEIPFAYEISVKRIMTNISLREFFNTKVMAGESEEDAKDVARVLTLYLISTVFLPSTASRISWSYFPFIEDLEKCSSYAWSTFFTEELIKQLNTNFTTPTVAGGCIVGLLVEELELEPNDEEQEFLGLTEGDEEEKDTNEATKTEDVAHNDTNREQNRIKILEDEIKRLKEENEQKDKTICELKKRILDLEDETVPDLSFEVETSHVERNFMANEVKDKEVEICEMLVENEIMADKLEKAEENLDDMAAHCITQQVKEGKEVELPDEQRKDEDEEIFPNEGATLLDEMVPDVQVDKTINETVLDILHDQDKPKKKTGKTPSSMTNRVKAVYTRVEKRDSSYIYPEDGKKKKDTEDERMRRRILKCGRLKIQIDNHNFYAFHRHCEPVWQNNKTNEIVPLKSIIKLLQEGDVGNQTLITSVNESLNHHFHKKIAEMQEEVQQKGNDYYRLIVFPINSFGKKTSKNTSPYNWTVVVYDVEAEEWRHYNSFRSRRKVDPYLQDAITVKNCVEEIMKELELKKKDLPQFDLLSQARPIFKFGAPIKSVDETPQQNELSVDCGIFVCYIIKRLAEKREIPQTLRPRDVAEFRVHMVRKFLNDDQRTWTEDLWKDHQLANEIEQ</sequence>
<evidence type="ECO:0000313" key="8">
    <source>
        <dbReference type="Proteomes" id="UP000823749"/>
    </source>
</evidence>
<evidence type="ECO:0000256" key="1">
    <source>
        <dbReference type="ARBA" id="ARBA00005234"/>
    </source>
</evidence>
<dbReference type="EMBL" id="JACTNZ010000004">
    <property type="protein sequence ID" value="KAG5554156.1"/>
    <property type="molecule type" value="Genomic_DNA"/>
</dbReference>
<gene>
    <name evidence="7" type="ORF">RHGRI_011884</name>
</gene>
<accession>A0AAV6KPN6</accession>
<reference evidence="7" key="1">
    <citation type="submission" date="2020-08" db="EMBL/GenBank/DDBJ databases">
        <title>Plant Genome Project.</title>
        <authorList>
            <person name="Zhang R.-G."/>
        </authorList>
    </citation>
    <scope>NUCLEOTIDE SEQUENCE</scope>
    <source>
        <strain evidence="7">WSP0</strain>
        <tissue evidence="7">Leaf</tissue>
    </source>
</reference>
<feature type="compositionally biased region" description="Basic and acidic residues" evidence="4">
    <location>
        <begin position="395"/>
        <end position="410"/>
    </location>
</feature>
<dbReference type="InterPro" id="IPR003653">
    <property type="entry name" value="Peptidase_C48_C"/>
</dbReference>
<dbReference type="InterPro" id="IPR038765">
    <property type="entry name" value="Papain-like_cys_pep_sf"/>
</dbReference>
<feature type="compositionally biased region" description="Basic residues" evidence="4">
    <location>
        <begin position="50"/>
        <end position="71"/>
    </location>
</feature>
<feature type="transmembrane region" description="Helical" evidence="5">
    <location>
        <begin position="12"/>
        <end position="33"/>
    </location>
</feature>
<evidence type="ECO:0000256" key="5">
    <source>
        <dbReference type="SAM" id="Phobius"/>
    </source>
</evidence>
<comment type="caution">
    <text evidence="7">The sequence shown here is derived from an EMBL/GenBank/DDBJ whole genome shotgun (WGS) entry which is preliminary data.</text>
</comment>
<evidence type="ECO:0000256" key="3">
    <source>
        <dbReference type="ARBA" id="ARBA00022801"/>
    </source>
</evidence>
<evidence type="ECO:0000313" key="7">
    <source>
        <dbReference type="EMBL" id="KAG5554156.1"/>
    </source>
</evidence>
<organism evidence="7 8">
    <name type="scientific">Rhododendron griersonianum</name>
    <dbReference type="NCBI Taxonomy" id="479676"/>
    <lineage>
        <taxon>Eukaryota</taxon>
        <taxon>Viridiplantae</taxon>
        <taxon>Streptophyta</taxon>
        <taxon>Embryophyta</taxon>
        <taxon>Tracheophyta</taxon>
        <taxon>Spermatophyta</taxon>
        <taxon>Magnoliopsida</taxon>
        <taxon>eudicotyledons</taxon>
        <taxon>Gunneridae</taxon>
        <taxon>Pentapetalae</taxon>
        <taxon>asterids</taxon>
        <taxon>Ericales</taxon>
        <taxon>Ericaceae</taxon>
        <taxon>Ericoideae</taxon>
        <taxon>Rhodoreae</taxon>
        <taxon>Rhododendron</taxon>
    </lineage>
</organism>
<name>A0AAV6KPN6_9ERIC</name>
<feature type="region of interest" description="Disordered" evidence="4">
    <location>
        <begin position="45"/>
        <end position="132"/>
    </location>
</feature>
<keyword evidence="5" id="KW-1133">Transmembrane helix</keyword>
<dbReference type="AlphaFoldDB" id="A0AAV6KPN6"/>
<feature type="compositionally biased region" description="Acidic residues" evidence="4">
    <location>
        <begin position="76"/>
        <end position="124"/>
    </location>
</feature>
<dbReference type="GO" id="GO:0006508">
    <property type="term" value="P:proteolysis"/>
    <property type="evidence" value="ECO:0007669"/>
    <property type="project" value="UniProtKB-KW"/>
</dbReference>
<protein>
    <recommendedName>
        <fullName evidence="6">Ubiquitin-like protease family profile domain-containing protein</fullName>
    </recommendedName>
</protein>
<feature type="region of interest" description="Disordered" evidence="4">
    <location>
        <begin position="386"/>
        <end position="410"/>
    </location>
</feature>
<proteinExistence type="inferred from homology"/>
<dbReference type="Pfam" id="PF02902">
    <property type="entry name" value="Peptidase_C48"/>
    <property type="match status" value="1"/>
</dbReference>
<dbReference type="PROSITE" id="PS50600">
    <property type="entry name" value="ULP_PROTEASE"/>
    <property type="match status" value="1"/>
</dbReference>
<dbReference type="Gene3D" id="3.40.395.10">
    <property type="entry name" value="Adenoviral Proteinase, Chain A"/>
    <property type="match status" value="1"/>
</dbReference>
<evidence type="ECO:0000256" key="4">
    <source>
        <dbReference type="SAM" id="MobiDB-lite"/>
    </source>
</evidence>
<evidence type="ECO:0000259" key="6">
    <source>
        <dbReference type="PROSITE" id="PS50600"/>
    </source>
</evidence>
<keyword evidence="8" id="KW-1185">Reference proteome</keyword>
<comment type="similarity">
    <text evidence="1">Belongs to the peptidase C48 family.</text>
</comment>
<keyword evidence="5" id="KW-0812">Transmembrane</keyword>
<evidence type="ECO:0000256" key="2">
    <source>
        <dbReference type="ARBA" id="ARBA00022670"/>
    </source>
</evidence>
<dbReference type="PANTHER" id="PTHR34835">
    <property type="entry name" value="OS07G0283600 PROTEIN-RELATED"/>
    <property type="match status" value="1"/>
</dbReference>